<dbReference type="EMBL" id="JAGFWR010000001">
    <property type="protein sequence ID" value="MBO4159275.1"/>
    <property type="molecule type" value="Genomic_DNA"/>
</dbReference>
<proteinExistence type="predicted"/>
<sequence>MLAVSIGVLLKAVNVRIDGAGGAPQLVPEFEYPVELPCDVEQLRPVSPVFLGEAVQFGAELLAVSGTLVWRKDSDDDIYQAQRLPSRVRTDASWRGVFDRVRL</sequence>
<name>A0ABS3V0Y7_9ACTN</name>
<dbReference type="RefSeq" id="WP_208565007.1">
    <property type="nucleotide sequence ID" value="NZ_JAGFWR010000001.1"/>
</dbReference>
<protein>
    <submittedName>
        <fullName evidence="1">Uncharacterized protein</fullName>
    </submittedName>
</protein>
<comment type="caution">
    <text evidence="1">The sequence shown here is derived from an EMBL/GenBank/DDBJ whole genome shotgun (WGS) entry which is preliminary data.</text>
</comment>
<reference evidence="1 2" key="1">
    <citation type="submission" date="2021-03" db="EMBL/GenBank/DDBJ databases">
        <authorList>
            <person name="Lee D.-H."/>
        </authorList>
    </citation>
    <scope>NUCLEOTIDE SEQUENCE [LARGE SCALE GENOMIC DNA]</scope>
    <source>
        <strain evidence="1 2">MMS20-R2-23</strain>
    </source>
</reference>
<evidence type="ECO:0000313" key="2">
    <source>
        <dbReference type="Proteomes" id="UP000671399"/>
    </source>
</evidence>
<accession>A0ABS3V0Y7</accession>
<dbReference type="Proteomes" id="UP000671399">
    <property type="component" value="Unassembled WGS sequence"/>
</dbReference>
<evidence type="ECO:0000313" key="1">
    <source>
        <dbReference type="EMBL" id="MBO4159275.1"/>
    </source>
</evidence>
<gene>
    <name evidence="1" type="ORF">JQN83_00360</name>
</gene>
<keyword evidence="2" id="KW-1185">Reference proteome</keyword>
<organism evidence="1 2">
    <name type="scientific">Micromonospora antibiotica</name>
    <dbReference type="NCBI Taxonomy" id="2807623"/>
    <lineage>
        <taxon>Bacteria</taxon>
        <taxon>Bacillati</taxon>
        <taxon>Actinomycetota</taxon>
        <taxon>Actinomycetes</taxon>
        <taxon>Micromonosporales</taxon>
        <taxon>Micromonosporaceae</taxon>
        <taxon>Micromonospora</taxon>
    </lineage>
</organism>